<evidence type="ECO:0008006" key="2">
    <source>
        <dbReference type="Google" id="ProtNLM"/>
    </source>
</evidence>
<dbReference type="EMBL" id="MN740684">
    <property type="protein sequence ID" value="QHU07504.1"/>
    <property type="molecule type" value="Genomic_DNA"/>
</dbReference>
<evidence type="ECO:0000313" key="1">
    <source>
        <dbReference type="EMBL" id="QHU07504.1"/>
    </source>
</evidence>
<name>A0A6C0JUW8_9ZZZZ</name>
<accession>A0A6C0JUW8</accession>
<reference evidence="1" key="1">
    <citation type="journal article" date="2020" name="Nature">
        <title>Giant virus diversity and host interactions through global metagenomics.</title>
        <authorList>
            <person name="Schulz F."/>
            <person name="Roux S."/>
            <person name="Paez-Espino D."/>
            <person name="Jungbluth S."/>
            <person name="Walsh D.A."/>
            <person name="Denef V.J."/>
            <person name="McMahon K.D."/>
            <person name="Konstantinidis K.T."/>
            <person name="Eloe-Fadrosh E.A."/>
            <person name="Kyrpides N.C."/>
            <person name="Woyke T."/>
        </authorList>
    </citation>
    <scope>NUCLEOTIDE SEQUENCE</scope>
    <source>
        <strain evidence="1">GVMAG-S-1040241-154</strain>
    </source>
</reference>
<dbReference type="AlphaFoldDB" id="A0A6C0JUW8"/>
<organism evidence="1">
    <name type="scientific">viral metagenome</name>
    <dbReference type="NCBI Taxonomy" id="1070528"/>
    <lineage>
        <taxon>unclassified sequences</taxon>
        <taxon>metagenomes</taxon>
        <taxon>organismal metagenomes</taxon>
    </lineage>
</organism>
<proteinExistence type="predicted"/>
<sequence>MQNNQVQNLTLDDIVSETFQNYKTDDEYSKTLISVLKNYNLWPALQVKKFKGQKNLVLLHNTYLREDINEFKNLYEECRSVILDFEGNEKVVVSYANSIPVRMNINDYNNEVKDNDVYREAYDGTTITCYYYNNKWHFGTTSCPDVNSSWFSHPTKTHGVMLDEVLNKLFSKLDNNQVVNGRERLTEHLDKNNTYIFVLVHSENKHIIDYTGVLGENYGEIIHIDSKNIHTNEDVSIENKPLSHLNVIYPKEFSNNQEAYNYVMNPENNSYGYIVKRYINNKYYLAKISSDVVSYREETDPCHPNPWYNILATYMKNKQDYHINNYINDYKPNIEKITDNNGRDIDPTYLIHTSICTIKDIIYKLYMATTTYNPKRNIFKMNKELDKQLAPILRFHLAKLRKRQITIYTSMITARDVYYYLCHCLRLNDIKQIIQLLTTSSGFEISERSMLCLVILNRLLN</sequence>
<protein>
    <recommendedName>
        <fullName evidence="2">RNA ligase</fullName>
    </recommendedName>
</protein>